<dbReference type="InterPro" id="IPR027007">
    <property type="entry name" value="C2_DOCK-type_domain"/>
</dbReference>
<gene>
    <name evidence="8" type="ORF">I316_00374</name>
</gene>
<sequence length="2339" mass="259118">MSVGSGSGSAAPGPSTRPKSTGSWQPLPFIHSGFCVHPFHPEASPPGTPATADDTTRGAVNRNRFSWSGVRSSAGDDEGGQEGKLNAYEVPLDVGDEFFAFEEYRCTPEEDGRGDLWYRGYVVQAVSLPSLVPASVNSTPLTHATLYPKPEPSVLIGIFPAAVVHVRPGAPNDNGELTEAYARAVRQAEERSKNANPSWVDEMGTVKEEDEAEGYEVTSPHTQVVDVEAIAGKTPETVVRRHSIGKGAGSGIRSNRPKSLILEKKPEEVEEDKEQPPLPKLTAGDSTISGQQWPLVDEIACAIREWYERLPTYLANREYRLFGTVMQHIDALFLGRRQLLSQTLSGDELVRVRRECVSRLVKCNVAQGLEVIVRGLEDGSVMVVDKERAYSGASWVGGITCYVYQVQLAYIDLIPLDNLFGSNLSLIEPRSAKAIARPFSLTSAKTNGAVIPSSGSHYHCLLDVRAFVANPCAPGESAELYFSLYNKVESRFVTEEFCLVLNHLGTPARDAEQRIGRLRTLFTDLKIEDLAHDIFLVCRIVRNGALKMRHENGSTAIRPNVAKRSSLYGIAEGSPGYHNPSVLETMTDDSFSVTSGYGGHRAPTVDTSYTNDQGNALEGKPTFRRPMGCAVLELPILSKLLSDGVDKNVTGVEFNVPIYLPKDEAQFATLHEHIIHNRVKEFVTSTRAESIALSLKVFQGPTHNIIREHPSLLAEVPLSARLGFPDVVYPGNIRNDLYVKLWSASFVPMPTSSGGSMRVRKSVIAAHHADVQVAIEVRRSDGNIMQDAIIAGGSGEPPVAQYHSLVFHRNDRPTFGELLKVSLPTNAQAEGLHLYLTFRSRGRDRHSGQDPSELEKPFAFAYLPLITDTACINDGDHELILYRSERDPQPAPSTYFEAPALAEAEVSLTPTVAKAIFPLRDRVTLRTYLCSSVQTQDTTLRNLLAWAHNGSDMELLISTLKVFSFVSEEEIAKFVPATFDALFSIMTSHIGDRQEEVDDLIFKALMKVLAMTSDRRFPNFKSVFNIYVDTQFNYPASSFRLLASMRKVMSSPTTTDYRAFLKIWHLFFRFIVRSREHDRARGIGLDTTSAHIEAEFRKQTKAILEDINALMRSVDRALIGTQTLAVQHYADILADLAHVFQPIEIAEIVIAFADTITFASGSIAIYKLLLLLQVVKSAFESSESRALLVPAIVRWIKPHLGRYEELLVVGKVDSQITKDGKRVRWLECNRLAVTVLAWTVNKLQEWHDSPLIKDDPSLQAQEQDNLEYCLTLLPSLYASYFELSSPKTKSALNRQRSSSSSTSSTIWKSTPDVFPVSHPFALISELPPPSLLERHQNPGQDALPYSETYNCGLAETSVVILTLILASPVANISRWLNEVLDIEGIDSLSSTLKSTFEFARSVIRFDAFPKQWLTLNLMCFSSIFRFLEIVSDLMEKETFIPPVEQADSFDIGLWTSFFTLICELCSSDELALEEQGQQRRRAQWIISGDLRDQGAELLMRMWLAIGWTVGSNQSGNMVDLKYGGYQTRFTGLAEQVLSLCLSSHDAMCESAVEILFSMIYAEYVIEGKFDSIGTEIFAKLEKLFVSVSTLSSSDPTMRAYFVAQLRAVFEASPEIDSTFTTKVSTFLDEIELFIDLLLSLRDIPETPQWADERSLAAYQLMNFVSRIGRNDLYVRFVYQLVGIAIEAKDWISAGLALKLHADTHEWKIGGDLLDQLHQGSLKLPPQIPFARKEAIYYHAIDHFIEAEAYEFALELVQDLTVQHQNLTFDVDKLSELLHYQAKLWEQIGSSSRPKAEYYRVAYYGEWDQLNKDKDFVVRGQPWQRYSEFCDVLHLKHPSATLHRSKVPPPKSAREEASRLIWVTPLTPEPDLNEPVFADTVPDNVQSYWRVNSVKTFSSSRPYLRDTSDMGGEAVLTWIEKAILTTKESLPGILNRSEVMNVRYEQVPPVVTAINEVEKATKNLHKLSRGNHGHPPEPKLLGTAINGAVDSPVSGGIQTYRKVFLSGSYIEKHPEFASEVDSLRFKIVEYVKAIQESLVIHKQICKDMAFHEALRNQFYKTFSSEIALLPRLSGSSSTGDETPSLSRSQSIEYSSQNHHQTRNLSQSLTAPPTQPLPPLPKSGSISGSYDSPRLSTYSSHSGSYKLPKLRTLGNGRSPITGPAYSASPNLSIHSTSTPRESTSTQRNVHTPIPGSSTSASNSVSASASASISANSPRRPGSRSGSLRKPPSENRLSWTGSGLGSVGRAMSIVGLGGGGDKSESARAHAQAQAHAQQHPPPRGSSYMYGNGTLNEESERYLTPSENGNSSGNSALTRSGSVSGEPKKEKGLKRFGSLIKRG</sequence>
<evidence type="ECO:0008006" key="10">
    <source>
        <dbReference type="Google" id="ProtNLM"/>
    </source>
</evidence>
<dbReference type="InterPro" id="IPR056372">
    <property type="entry name" value="TPR_DOCK"/>
</dbReference>
<dbReference type="GO" id="GO:0005737">
    <property type="term" value="C:cytoplasm"/>
    <property type="evidence" value="ECO:0007669"/>
    <property type="project" value="UniProtKB-SubCell"/>
</dbReference>
<feature type="domain" description="C2 DOCK-type" evidence="6">
    <location>
        <begin position="734"/>
        <end position="930"/>
    </location>
</feature>
<dbReference type="GO" id="GO:0005886">
    <property type="term" value="C:plasma membrane"/>
    <property type="evidence" value="ECO:0007669"/>
    <property type="project" value="TreeGrafter"/>
</dbReference>
<dbReference type="GO" id="GO:0005085">
    <property type="term" value="F:guanyl-nucleotide exchange factor activity"/>
    <property type="evidence" value="ECO:0007669"/>
    <property type="project" value="InterPro"/>
</dbReference>
<evidence type="ECO:0000259" key="7">
    <source>
        <dbReference type="PROSITE" id="PS51651"/>
    </source>
</evidence>
<evidence type="ECO:0000259" key="6">
    <source>
        <dbReference type="PROSITE" id="PS51650"/>
    </source>
</evidence>
<dbReference type="Pfam" id="PF16172">
    <property type="entry name" value="DOCK_N"/>
    <property type="match status" value="1"/>
</dbReference>
<dbReference type="PROSITE" id="PS51650">
    <property type="entry name" value="C2_DOCK"/>
    <property type="match status" value="1"/>
</dbReference>
<dbReference type="STRING" id="1296120.A0A1B9H4F3"/>
<feature type="compositionally biased region" description="Low complexity" evidence="5">
    <location>
        <begin position="2194"/>
        <end position="2227"/>
    </location>
</feature>
<evidence type="ECO:0000256" key="2">
    <source>
        <dbReference type="ARBA" id="ARBA00022490"/>
    </source>
</evidence>
<accession>A0A1B9H4F3</accession>
<feature type="region of interest" description="Disordered" evidence="5">
    <location>
        <begin position="1"/>
        <end position="26"/>
    </location>
</feature>
<dbReference type="CDD" id="cd11684">
    <property type="entry name" value="DHR2_DOCK"/>
    <property type="match status" value="1"/>
</dbReference>
<dbReference type="InterPro" id="IPR043162">
    <property type="entry name" value="DOCK_C_lobe_C"/>
</dbReference>
<name>A0A1B9H4F3_9TREE</name>
<feature type="region of interest" description="Disordered" evidence="5">
    <location>
        <begin position="2071"/>
        <end position="2339"/>
    </location>
</feature>
<dbReference type="InterPro" id="IPR043161">
    <property type="entry name" value="DOCK_C_lobe_A"/>
</dbReference>
<comment type="similarity">
    <text evidence="4">Belongs to the DOCK family.</text>
</comment>
<evidence type="ECO:0000256" key="5">
    <source>
        <dbReference type="SAM" id="MobiDB-lite"/>
    </source>
</evidence>
<proteinExistence type="inferred from homology"/>
<dbReference type="InterPro" id="IPR027357">
    <property type="entry name" value="DOCKER_dom"/>
</dbReference>
<feature type="compositionally biased region" description="Polar residues" evidence="5">
    <location>
        <begin position="2165"/>
        <end position="2187"/>
    </location>
</feature>
<evidence type="ECO:0000256" key="3">
    <source>
        <dbReference type="ARBA" id="ARBA00022553"/>
    </source>
</evidence>
<dbReference type="PANTHER" id="PTHR45653">
    <property type="entry name" value="DEDICATOR OF CYTOKINESIS"/>
    <property type="match status" value="1"/>
</dbReference>
<dbReference type="EMBL" id="KI669492">
    <property type="protein sequence ID" value="OCF38150.1"/>
    <property type="molecule type" value="Genomic_DNA"/>
</dbReference>
<evidence type="ECO:0000256" key="1">
    <source>
        <dbReference type="ARBA" id="ARBA00004496"/>
    </source>
</evidence>
<evidence type="ECO:0000313" key="8">
    <source>
        <dbReference type="EMBL" id="OCF38150.1"/>
    </source>
</evidence>
<keyword evidence="2" id="KW-0963">Cytoplasm</keyword>
<dbReference type="Pfam" id="PF23554">
    <property type="entry name" value="TPR_DOCK"/>
    <property type="match status" value="2"/>
</dbReference>
<dbReference type="Gene3D" id="2.60.40.150">
    <property type="entry name" value="C2 domain"/>
    <property type="match status" value="1"/>
</dbReference>
<feature type="compositionally biased region" description="Polar residues" evidence="5">
    <location>
        <begin position="2122"/>
        <end position="2141"/>
    </location>
</feature>
<feature type="domain" description="DOCKER" evidence="7">
    <location>
        <begin position="1664"/>
        <end position="2077"/>
    </location>
</feature>
<keyword evidence="9" id="KW-1185">Reference proteome</keyword>
<reference evidence="9" key="2">
    <citation type="submission" date="2013-12" db="EMBL/GenBank/DDBJ databases">
        <title>Evolution of pathogenesis and genome organization in the Tremellales.</title>
        <authorList>
            <person name="Cuomo C."/>
            <person name="Litvintseva A."/>
            <person name="Heitman J."/>
            <person name="Chen Y."/>
            <person name="Sun S."/>
            <person name="Springer D."/>
            <person name="Dromer F."/>
            <person name="Young S."/>
            <person name="Zeng Q."/>
            <person name="Chapman S."/>
            <person name="Gujja S."/>
            <person name="Saif S."/>
            <person name="Birren B."/>
        </authorList>
    </citation>
    <scope>NUCLEOTIDE SEQUENCE [LARGE SCALE GENOMIC DNA]</scope>
    <source>
        <strain evidence="9">BCC8398</strain>
    </source>
</reference>
<dbReference type="InterPro" id="IPR046773">
    <property type="entry name" value="DOCKER_Lobe_C"/>
</dbReference>
<dbReference type="Pfam" id="PF20421">
    <property type="entry name" value="DHR-2_Lobe_C"/>
    <property type="match status" value="1"/>
</dbReference>
<keyword evidence="3" id="KW-0597">Phosphoprotein</keyword>
<dbReference type="Proteomes" id="UP000092666">
    <property type="component" value="Unassembled WGS sequence"/>
</dbReference>
<organism evidence="8 9">
    <name type="scientific">Kwoniella heveanensis BCC8398</name>
    <dbReference type="NCBI Taxonomy" id="1296120"/>
    <lineage>
        <taxon>Eukaryota</taxon>
        <taxon>Fungi</taxon>
        <taxon>Dikarya</taxon>
        <taxon>Basidiomycota</taxon>
        <taxon>Agaricomycotina</taxon>
        <taxon>Tremellomycetes</taxon>
        <taxon>Tremellales</taxon>
        <taxon>Cryptococcaceae</taxon>
        <taxon>Kwoniella</taxon>
    </lineage>
</organism>
<dbReference type="CDD" id="cd08679">
    <property type="entry name" value="C2_DOCK180_related"/>
    <property type="match status" value="1"/>
</dbReference>
<dbReference type="InterPro" id="IPR026791">
    <property type="entry name" value="DOCK"/>
</dbReference>
<evidence type="ECO:0000313" key="9">
    <source>
        <dbReference type="Proteomes" id="UP000092666"/>
    </source>
</evidence>
<feature type="compositionally biased region" description="Low complexity" evidence="5">
    <location>
        <begin position="2265"/>
        <end position="2275"/>
    </location>
</feature>
<comment type="subcellular location">
    <subcellularLocation>
        <location evidence="1">Cytoplasm</location>
    </subcellularLocation>
</comment>
<dbReference type="GO" id="GO:0007264">
    <property type="term" value="P:small GTPase-mediated signal transduction"/>
    <property type="evidence" value="ECO:0007669"/>
    <property type="project" value="InterPro"/>
</dbReference>
<dbReference type="InterPro" id="IPR035892">
    <property type="entry name" value="C2_domain_sf"/>
</dbReference>
<reference evidence="8 9" key="1">
    <citation type="submission" date="2013-07" db="EMBL/GenBank/DDBJ databases">
        <title>The Genome Sequence of Cryptococcus heveanensis BCC8398.</title>
        <authorList>
            <consortium name="The Broad Institute Genome Sequencing Platform"/>
            <person name="Cuomo C."/>
            <person name="Litvintseva A."/>
            <person name="Chen Y."/>
            <person name="Heitman J."/>
            <person name="Sun S."/>
            <person name="Springer D."/>
            <person name="Dromer F."/>
            <person name="Young S.K."/>
            <person name="Zeng Q."/>
            <person name="Gargeya S."/>
            <person name="Fitzgerald M."/>
            <person name="Abouelleil A."/>
            <person name="Alvarado L."/>
            <person name="Berlin A.M."/>
            <person name="Chapman S.B."/>
            <person name="Dewar J."/>
            <person name="Goldberg J."/>
            <person name="Griggs A."/>
            <person name="Gujja S."/>
            <person name="Hansen M."/>
            <person name="Howarth C."/>
            <person name="Imamovic A."/>
            <person name="Larimer J."/>
            <person name="McCowan C."/>
            <person name="Murphy C."/>
            <person name="Pearson M."/>
            <person name="Priest M."/>
            <person name="Roberts A."/>
            <person name="Saif S."/>
            <person name="Shea T."/>
            <person name="Sykes S."/>
            <person name="Wortman J."/>
            <person name="Nusbaum C."/>
            <person name="Birren B."/>
        </authorList>
    </citation>
    <scope>NUCLEOTIDE SEQUENCE [LARGE SCALE GENOMIC DNA]</scope>
    <source>
        <strain evidence="8 9">BCC8398</strain>
    </source>
</reference>
<feature type="region of interest" description="Disordered" evidence="5">
    <location>
        <begin position="38"/>
        <end position="83"/>
    </location>
</feature>
<feature type="compositionally biased region" description="Low complexity" evidence="5">
    <location>
        <begin position="49"/>
        <end position="59"/>
    </location>
</feature>
<feature type="compositionally biased region" description="Polar residues" evidence="5">
    <location>
        <begin position="2301"/>
        <end position="2319"/>
    </location>
</feature>
<dbReference type="InterPro" id="IPR042455">
    <property type="entry name" value="DOCK_N_sub1"/>
</dbReference>
<dbReference type="OrthoDB" id="18896at2759"/>
<evidence type="ECO:0000256" key="4">
    <source>
        <dbReference type="PROSITE-ProRule" id="PRU00983"/>
    </source>
</evidence>
<feature type="compositionally biased region" description="Polar residues" evidence="5">
    <location>
        <begin position="2072"/>
        <end position="2106"/>
    </location>
</feature>
<dbReference type="GO" id="GO:0031267">
    <property type="term" value="F:small GTPase binding"/>
    <property type="evidence" value="ECO:0007669"/>
    <property type="project" value="TreeGrafter"/>
</dbReference>
<dbReference type="PROSITE" id="PS51651">
    <property type="entry name" value="DOCKER"/>
    <property type="match status" value="1"/>
</dbReference>
<dbReference type="PANTHER" id="PTHR45653:SF10">
    <property type="entry name" value="MYOBLAST CITY, ISOFORM B"/>
    <property type="match status" value="1"/>
</dbReference>
<dbReference type="Gene3D" id="1.20.58.740">
    <property type="match status" value="1"/>
</dbReference>
<dbReference type="Gene3D" id="1.25.40.410">
    <property type="match status" value="1"/>
</dbReference>
<feature type="region of interest" description="Disordered" evidence="5">
    <location>
        <begin position="243"/>
        <end position="286"/>
    </location>
</feature>
<dbReference type="InterPro" id="IPR032376">
    <property type="entry name" value="DOCK_N"/>
</dbReference>
<dbReference type="Pfam" id="PF14429">
    <property type="entry name" value="DOCK-C2"/>
    <property type="match status" value="1"/>
</dbReference>
<dbReference type="Gene3D" id="1.20.1270.350">
    <property type="entry name" value="Dedicator of cytokinesis N-terminal subdomain"/>
    <property type="match status" value="1"/>
</dbReference>
<protein>
    <recommendedName>
        <fullName evidence="10">Cytoplasmic protein</fullName>
    </recommendedName>
</protein>